<evidence type="ECO:0000313" key="2">
    <source>
        <dbReference type="Proteomes" id="UP001596157"/>
    </source>
</evidence>
<gene>
    <name evidence="1" type="ORF">ACFPM7_19670</name>
</gene>
<reference evidence="2" key="1">
    <citation type="journal article" date="2019" name="Int. J. Syst. Evol. Microbiol.">
        <title>The Global Catalogue of Microorganisms (GCM) 10K type strain sequencing project: providing services to taxonomists for standard genome sequencing and annotation.</title>
        <authorList>
            <consortium name="The Broad Institute Genomics Platform"/>
            <consortium name="The Broad Institute Genome Sequencing Center for Infectious Disease"/>
            <person name="Wu L."/>
            <person name="Ma J."/>
        </authorList>
    </citation>
    <scope>NUCLEOTIDE SEQUENCE [LARGE SCALE GENOMIC DNA]</scope>
    <source>
        <strain evidence="2">CCUG 59778</strain>
    </source>
</reference>
<name>A0ABW0EPC6_9PSEU</name>
<comment type="caution">
    <text evidence="1">The sequence shown here is derived from an EMBL/GenBank/DDBJ whole genome shotgun (WGS) entry which is preliminary data.</text>
</comment>
<sequence>MSAVLRLDTARSLYAAGPSGANWSRWICWATRLAVENALREYWARRCPELAAASMRGQLLALRVHAGADTARRARALWCALSHAAHHHVYDLPPAVEDLRQWIAEAEYVLSALRPG</sequence>
<proteinExistence type="predicted"/>
<dbReference type="RefSeq" id="WP_378249122.1">
    <property type="nucleotide sequence ID" value="NZ_JBHSKF010000010.1"/>
</dbReference>
<evidence type="ECO:0000313" key="1">
    <source>
        <dbReference type="EMBL" id="MFC5289277.1"/>
    </source>
</evidence>
<dbReference type="EMBL" id="JBHSKF010000010">
    <property type="protein sequence ID" value="MFC5289277.1"/>
    <property type="molecule type" value="Genomic_DNA"/>
</dbReference>
<protein>
    <submittedName>
        <fullName evidence="1">Uncharacterized protein</fullName>
    </submittedName>
</protein>
<keyword evidence="2" id="KW-1185">Reference proteome</keyword>
<dbReference type="Proteomes" id="UP001596157">
    <property type="component" value="Unassembled WGS sequence"/>
</dbReference>
<organism evidence="1 2">
    <name type="scientific">Actinokineospora guangxiensis</name>
    <dbReference type="NCBI Taxonomy" id="1490288"/>
    <lineage>
        <taxon>Bacteria</taxon>
        <taxon>Bacillati</taxon>
        <taxon>Actinomycetota</taxon>
        <taxon>Actinomycetes</taxon>
        <taxon>Pseudonocardiales</taxon>
        <taxon>Pseudonocardiaceae</taxon>
        <taxon>Actinokineospora</taxon>
    </lineage>
</organism>
<accession>A0ABW0EPC6</accession>